<organism evidence="3 4">
    <name type="scientific">Blomia tropicalis</name>
    <name type="common">Mite</name>
    <dbReference type="NCBI Taxonomy" id="40697"/>
    <lineage>
        <taxon>Eukaryota</taxon>
        <taxon>Metazoa</taxon>
        <taxon>Ecdysozoa</taxon>
        <taxon>Arthropoda</taxon>
        <taxon>Chelicerata</taxon>
        <taxon>Arachnida</taxon>
        <taxon>Acari</taxon>
        <taxon>Acariformes</taxon>
        <taxon>Sarcoptiformes</taxon>
        <taxon>Astigmata</taxon>
        <taxon>Glycyphagoidea</taxon>
        <taxon>Echimyopodidae</taxon>
        <taxon>Blomia</taxon>
    </lineage>
</organism>
<sequence length="696" mass="78270">MISLGASSGTTSTNQSSNSNNFGINFGSSTENLPVLNIREKQKDALKVMLNLNLPISSSVAHEPVWKLFIYDRSGQDIVSPLLTVKELRDFGVTLHMQLHCDRDAIPDVPAVYFVMPTDENIMRICQDFRNHLYDFYYLNFIAPISRTKLEELATVALQTNSSSNISKVFDQYLNFISLEDDVFILKHADYDAISYYAINRPAVQENEIEIIMDYIVDSLFSVFVTLGVVPVIRAPKGNAAEMVAEKLDKKIRQNLRDTRNCFFTGTDFQRHGSSALPLIFSRPLLVILDRTIDMATPLAHSWTYQALAHDVLDLKLNQVFIEEPAKANETKSKSKTNAYDLSPSDTFWTQQKGTPFPQVAEAIQERLETYRSSEEEVKQLKTEMGLSGNIPDHAISLITDNTTKLTNAINTLPELLESKRLIDLHTTIASAILEHIKQRKLDVYFEIEEKLVSSKGHLDQKSASTPFELIQDPSSGSAEDKLRLLLIHYLSSSQLSESEIEQYVNELKKLECDLSAFEYIRRFKTFQSPTTMNLSSSTSFGTDSIFQSLGGGTKTVNMFSKLMSQGSQFVMEGVKNLVVKKQSLPITRVMDALMEAKSTPETDEFRCFDPKVLAKAANMYGEDSASGQFSSSISNRTTFQDAIVFVVGGGNYIEYQNLVDYCKGKSTPKRIIYGTTELMNAHRFIMQLSKLGNEM</sequence>
<dbReference type="GO" id="GO:0016192">
    <property type="term" value="P:vesicle-mediated transport"/>
    <property type="evidence" value="ECO:0007669"/>
    <property type="project" value="InterPro"/>
</dbReference>
<gene>
    <name evidence="3" type="ORF">RDWZM_009668</name>
</gene>
<dbReference type="Gene3D" id="3.90.830.10">
    <property type="entry name" value="Syntaxin Binding Protein 1, Chain A, domain 2"/>
    <property type="match status" value="1"/>
</dbReference>
<feature type="compositionally biased region" description="Low complexity" evidence="2">
    <location>
        <begin position="7"/>
        <end position="20"/>
    </location>
</feature>
<name>A0A9Q0RLA4_BLOTA</name>
<dbReference type="InterPro" id="IPR043127">
    <property type="entry name" value="Sec-1-like_dom3a"/>
</dbReference>
<dbReference type="Proteomes" id="UP001142055">
    <property type="component" value="Chromosome 3"/>
</dbReference>
<dbReference type="InterPro" id="IPR043154">
    <property type="entry name" value="Sec-1-like_dom1"/>
</dbReference>
<dbReference type="OrthoDB" id="10251230at2759"/>
<dbReference type="InterPro" id="IPR001619">
    <property type="entry name" value="Sec1-like"/>
</dbReference>
<comment type="similarity">
    <text evidence="1">Belongs to the STXBP/unc-18/SEC1 family.</text>
</comment>
<dbReference type="Pfam" id="PF00995">
    <property type="entry name" value="Sec1"/>
    <property type="match status" value="1"/>
</dbReference>
<dbReference type="EMBL" id="JAPWDV010000003">
    <property type="protein sequence ID" value="KAJ6218511.1"/>
    <property type="molecule type" value="Genomic_DNA"/>
</dbReference>
<dbReference type="InterPro" id="IPR036045">
    <property type="entry name" value="Sec1-like_sf"/>
</dbReference>
<evidence type="ECO:0000256" key="1">
    <source>
        <dbReference type="ARBA" id="ARBA00009884"/>
    </source>
</evidence>
<reference evidence="3" key="1">
    <citation type="submission" date="2022-12" db="EMBL/GenBank/DDBJ databases">
        <title>Genome assemblies of Blomia tropicalis.</title>
        <authorList>
            <person name="Cui Y."/>
        </authorList>
    </citation>
    <scope>NUCLEOTIDE SEQUENCE</scope>
    <source>
        <tissue evidence="3">Adult mites</tissue>
    </source>
</reference>
<proteinExistence type="inferred from homology"/>
<dbReference type="Gene3D" id="3.40.50.2060">
    <property type="match status" value="1"/>
</dbReference>
<dbReference type="PIRSF" id="PIRSF005715">
    <property type="entry name" value="VPS45_Sec1"/>
    <property type="match status" value="1"/>
</dbReference>
<accession>A0A9Q0RLA4</accession>
<dbReference type="Gene3D" id="1.25.40.60">
    <property type="match status" value="1"/>
</dbReference>
<dbReference type="SUPFAM" id="SSF56815">
    <property type="entry name" value="Sec1/munc18-like (SM) proteins"/>
    <property type="match status" value="1"/>
</dbReference>
<keyword evidence="4" id="KW-1185">Reference proteome</keyword>
<dbReference type="OMA" id="VNDLRAW"/>
<dbReference type="PANTHER" id="PTHR11679">
    <property type="entry name" value="VESICLE PROTEIN SORTING-ASSOCIATED"/>
    <property type="match status" value="1"/>
</dbReference>
<dbReference type="Gene3D" id="3.40.50.1910">
    <property type="match status" value="1"/>
</dbReference>
<evidence type="ECO:0000313" key="3">
    <source>
        <dbReference type="EMBL" id="KAJ6218511.1"/>
    </source>
</evidence>
<dbReference type="InterPro" id="IPR027482">
    <property type="entry name" value="Sec1-like_dom2"/>
</dbReference>
<dbReference type="FunFam" id="3.40.50.2060:FF:000002">
    <property type="entry name" value="sec1 family domain-containing protein 1"/>
    <property type="match status" value="1"/>
</dbReference>
<evidence type="ECO:0000256" key="2">
    <source>
        <dbReference type="SAM" id="MobiDB-lite"/>
    </source>
</evidence>
<dbReference type="AlphaFoldDB" id="A0A9Q0RLA4"/>
<protein>
    <submittedName>
        <fullName evidence="3">Uncharacterized protein</fullName>
    </submittedName>
</protein>
<feature type="region of interest" description="Disordered" evidence="2">
    <location>
        <begin position="1"/>
        <end position="20"/>
    </location>
</feature>
<evidence type="ECO:0000313" key="4">
    <source>
        <dbReference type="Proteomes" id="UP001142055"/>
    </source>
</evidence>
<comment type="caution">
    <text evidence="3">The sequence shown here is derived from an EMBL/GenBank/DDBJ whole genome shotgun (WGS) entry which is preliminary data.</text>
</comment>